<dbReference type="AlphaFoldDB" id="A0A5M6IU16"/>
<organism evidence="2 3">
    <name type="scientific">Rhodovastum atsumiense</name>
    <dbReference type="NCBI Taxonomy" id="504468"/>
    <lineage>
        <taxon>Bacteria</taxon>
        <taxon>Pseudomonadati</taxon>
        <taxon>Pseudomonadota</taxon>
        <taxon>Alphaproteobacteria</taxon>
        <taxon>Acetobacterales</taxon>
        <taxon>Acetobacteraceae</taxon>
        <taxon>Rhodovastum</taxon>
    </lineage>
</organism>
<reference evidence="2 3" key="1">
    <citation type="submission" date="2019-09" db="EMBL/GenBank/DDBJ databases">
        <title>Genome sequence of Rhodovastum atsumiense, a diverse member of the Acetobacteraceae family of non-sulfur purple photosynthetic bacteria.</title>
        <authorList>
            <person name="Meyer T."/>
            <person name="Kyndt J."/>
        </authorList>
    </citation>
    <scope>NUCLEOTIDE SEQUENCE [LARGE SCALE GENOMIC DNA]</scope>
    <source>
        <strain evidence="2 3">DSM 21279</strain>
    </source>
</reference>
<protein>
    <submittedName>
        <fullName evidence="2">DUF3440 domain-containing protein</fullName>
    </submittedName>
</protein>
<dbReference type="Gene3D" id="3.40.50.620">
    <property type="entry name" value="HUPs"/>
    <property type="match status" value="1"/>
</dbReference>
<evidence type="ECO:0000313" key="3">
    <source>
        <dbReference type="Proteomes" id="UP000325255"/>
    </source>
</evidence>
<dbReference type="InterPro" id="IPR014729">
    <property type="entry name" value="Rossmann-like_a/b/a_fold"/>
</dbReference>
<dbReference type="PANTHER" id="PTHR30083:SF0">
    <property type="entry name" value="3'-PHOSPHOADENOSINE 5'-PHOSPHOSULFATE SULFOTRANSFERASE (PAPS REDUCTASE)_FAD SYNTHETASE"/>
    <property type="match status" value="1"/>
</dbReference>
<feature type="domain" description="Phosphoadenosine phosphosulphate reductase" evidence="1">
    <location>
        <begin position="29"/>
        <end position="82"/>
    </location>
</feature>
<accession>A0A5M6IU16</accession>
<dbReference type="EMBL" id="VWPK01000017">
    <property type="protein sequence ID" value="KAA5611813.1"/>
    <property type="molecule type" value="Genomic_DNA"/>
</dbReference>
<evidence type="ECO:0000259" key="1">
    <source>
        <dbReference type="Pfam" id="PF01507"/>
    </source>
</evidence>
<gene>
    <name evidence="2" type="ORF">F1189_12295</name>
</gene>
<dbReference type="InterPro" id="IPR021845">
    <property type="entry name" value="DUF3440"/>
</dbReference>
<dbReference type="GO" id="GO:0003824">
    <property type="term" value="F:catalytic activity"/>
    <property type="evidence" value="ECO:0007669"/>
    <property type="project" value="InterPro"/>
</dbReference>
<dbReference type="InterPro" id="IPR002500">
    <property type="entry name" value="PAPS_reduct_dom"/>
</dbReference>
<proteinExistence type="predicted"/>
<evidence type="ECO:0000313" key="2">
    <source>
        <dbReference type="EMBL" id="KAA5611813.1"/>
    </source>
</evidence>
<dbReference type="SUPFAM" id="SSF52402">
    <property type="entry name" value="Adenine nucleotide alpha hydrolases-like"/>
    <property type="match status" value="1"/>
</dbReference>
<name>A0A5M6IU16_9PROT</name>
<sequence length="443" mass="51058">MGKRYLDIDVLTAAKERIAWTFDRFPERLYVSFSGGKDSTVLMHLACAEARRRGRRIGLLFIDWEAQMEMTIAHVRHMLAEYADCIEPHWICLPLRTTNACSQIEPEWAPWDPAKRDIWVREMPPEAFPADRLPFFKPHDTFEEFVRDFAVWYSGGKPTACLLGIRGDEASTRYMDVVDRGGRDRIDPDTGEVVRIGHERLEGRSWTVKLNLGTADAPIYNCSPIYDWRTEDLFTYLGKFGLAYNPLYDMMHKAGLKLSQMRICEPYGDEQRKGLWLYHIVEPETWQKVVNRVAGANTGALYSRERGNVAGVGKVRLPPNMPTWKAYAEFLLDTMPHATAEHYRSKIATWLRYYQQHGYPDLNIPDSKDGDTGVKDVASWRRVCKCLMRNDYWCKTIGFSPTKTQSYERYQRIMARRREEWGIMASGASSEAASTTFSHSACA</sequence>
<dbReference type="Pfam" id="PF01507">
    <property type="entry name" value="PAPS_reduct"/>
    <property type="match status" value="1"/>
</dbReference>
<dbReference type="RefSeq" id="WP_150041047.1">
    <property type="nucleotide sequence ID" value="NZ_OW485605.1"/>
</dbReference>
<dbReference type="GO" id="GO:0071453">
    <property type="term" value="P:cellular response to oxygen levels"/>
    <property type="evidence" value="ECO:0007669"/>
    <property type="project" value="TreeGrafter"/>
</dbReference>
<dbReference type="Pfam" id="PF11922">
    <property type="entry name" value="DUF3440"/>
    <property type="match status" value="2"/>
</dbReference>
<dbReference type="Proteomes" id="UP000325255">
    <property type="component" value="Unassembled WGS sequence"/>
</dbReference>
<dbReference type="OrthoDB" id="9774475at2"/>
<keyword evidence="3" id="KW-1185">Reference proteome</keyword>
<comment type="caution">
    <text evidence="2">The sequence shown here is derived from an EMBL/GenBank/DDBJ whole genome shotgun (WGS) entry which is preliminary data.</text>
</comment>
<dbReference type="PANTHER" id="PTHR30083">
    <property type="entry name" value="TRANSCRIPTIONAL REGULATOR-RELATED"/>
    <property type="match status" value="1"/>
</dbReference>